<accession>A0A1P9WZA2</accession>
<dbReference type="PANTHER" id="PTHR40088">
    <property type="entry name" value="PECTATE LYASE (EUROFUNG)"/>
    <property type="match status" value="1"/>
</dbReference>
<dbReference type="RefSeq" id="WP_077132142.1">
    <property type="nucleotide sequence ID" value="NZ_CP014263.1"/>
</dbReference>
<evidence type="ECO:0000256" key="2">
    <source>
        <dbReference type="ARBA" id="ARBA00022525"/>
    </source>
</evidence>
<dbReference type="InterPro" id="IPR052052">
    <property type="entry name" value="Polysaccharide_Lyase_9"/>
</dbReference>
<dbReference type="InterPro" id="IPR012334">
    <property type="entry name" value="Pectin_lyas_fold"/>
</dbReference>
<dbReference type="STRING" id="1178516.AWR27_16095"/>
<dbReference type="GO" id="GO:0005576">
    <property type="term" value="C:extracellular region"/>
    <property type="evidence" value="ECO:0007669"/>
    <property type="project" value="UniProtKB-SubCell"/>
</dbReference>
<keyword evidence="8" id="KW-1185">Reference proteome</keyword>
<dbReference type="AlphaFoldDB" id="A0A1P9WZA2"/>
<comment type="subcellular location">
    <subcellularLocation>
        <location evidence="1">Secreted</location>
    </subcellularLocation>
</comment>
<organism evidence="7 8">
    <name type="scientific">Spirosoma montaniterrae</name>
    <dbReference type="NCBI Taxonomy" id="1178516"/>
    <lineage>
        <taxon>Bacteria</taxon>
        <taxon>Pseudomonadati</taxon>
        <taxon>Bacteroidota</taxon>
        <taxon>Cytophagia</taxon>
        <taxon>Cytophagales</taxon>
        <taxon>Cytophagaceae</taxon>
        <taxon>Spirosoma</taxon>
    </lineage>
</organism>
<dbReference type="Pfam" id="PF13229">
    <property type="entry name" value="Beta_helix"/>
    <property type="match status" value="1"/>
</dbReference>
<dbReference type="NCBIfam" id="NF041518">
    <property type="entry name" value="choice_anch_Q"/>
    <property type="match status" value="1"/>
</dbReference>
<dbReference type="InterPro" id="IPR059226">
    <property type="entry name" value="Choice_anch_Q_dom"/>
</dbReference>
<dbReference type="PANTHER" id="PTHR40088:SF2">
    <property type="entry name" value="SECRETED SUGAR HYDROLASE"/>
    <property type="match status" value="1"/>
</dbReference>
<keyword evidence="3 4" id="KW-0732">Signal</keyword>
<feature type="domain" description="Right handed beta helix" evidence="5">
    <location>
        <begin position="140"/>
        <end position="316"/>
    </location>
</feature>
<dbReference type="PROSITE" id="PS51257">
    <property type="entry name" value="PROKAR_LIPOPROTEIN"/>
    <property type="match status" value="1"/>
</dbReference>
<evidence type="ECO:0000256" key="4">
    <source>
        <dbReference type="SAM" id="SignalP"/>
    </source>
</evidence>
<dbReference type="InterPro" id="IPR006626">
    <property type="entry name" value="PbH1"/>
</dbReference>
<reference evidence="7 8" key="1">
    <citation type="submission" date="2016-01" db="EMBL/GenBank/DDBJ databases">
        <authorList>
            <person name="Oliw E.H."/>
        </authorList>
    </citation>
    <scope>NUCLEOTIDE SEQUENCE [LARGE SCALE GENOMIC DNA]</scope>
    <source>
        <strain evidence="7 8">DY10</strain>
    </source>
</reference>
<dbReference type="KEGG" id="smon:AWR27_16095"/>
<evidence type="ECO:0000313" key="7">
    <source>
        <dbReference type="EMBL" id="AQG80711.1"/>
    </source>
</evidence>
<evidence type="ECO:0000256" key="1">
    <source>
        <dbReference type="ARBA" id="ARBA00004613"/>
    </source>
</evidence>
<dbReference type="OrthoDB" id="9757947at2"/>
<proteinExistence type="predicted"/>
<protein>
    <recommendedName>
        <fullName evidence="9">Right handed beta helix domain-containing protein</fullName>
    </recommendedName>
</protein>
<dbReference type="InterPro" id="IPR011050">
    <property type="entry name" value="Pectin_lyase_fold/virulence"/>
</dbReference>
<dbReference type="InterPro" id="IPR039448">
    <property type="entry name" value="Beta_helix"/>
</dbReference>
<keyword evidence="2" id="KW-0964">Secreted</keyword>
<evidence type="ECO:0008006" key="9">
    <source>
        <dbReference type="Google" id="ProtNLM"/>
    </source>
</evidence>
<name>A0A1P9WZA2_9BACT</name>
<gene>
    <name evidence="7" type="ORF">AWR27_16095</name>
</gene>
<dbReference type="GO" id="GO:0016837">
    <property type="term" value="F:carbon-oxygen lyase activity, acting on polysaccharides"/>
    <property type="evidence" value="ECO:0007669"/>
    <property type="project" value="TreeGrafter"/>
</dbReference>
<evidence type="ECO:0000259" key="6">
    <source>
        <dbReference type="Pfam" id="PF17161"/>
    </source>
</evidence>
<feature type="chain" id="PRO_5012433448" description="Right handed beta helix domain-containing protein" evidence="4">
    <location>
        <begin position="21"/>
        <end position="486"/>
    </location>
</feature>
<dbReference type="Proteomes" id="UP000187941">
    <property type="component" value="Chromosome"/>
</dbReference>
<dbReference type="SUPFAM" id="SSF51126">
    <property type="entry name" value="Pectin lyase-like"/>
    <property type="match status" value="1"/>
</dbReference>
<dbReference type="EMBL" id="CP014263">
    <property type="protein sequence ID" value="AQG80711.1"/>
    <property type="molecule type" value="Genomic_DNA"/>
</dbReference>
<evidence type="ECO:0000259" key="5">
    <source>
        <dbReference type="Pfam" id="PF13229"/>
    </source>
</evidence>
<dbReference type="Gene3D" id="2.160.20.10">
    <property type="entry name" value="Single-stranded right-handed beta-helix, Pectin lyase-like"/>
    <property type="match status" value="1"/>
</dbReference>
<feature type="domain" description="DUF5123" evidence="6">
    <location>
        <begin position="339"/>
        <end position="450"/>
    </location>
</feature>
<dbReference type="InterPro" id="IPR033427">
    <property type="entry name" value="DUF5123"/>
</dbReference>
<dbReference type="SMART" id="SM00710">
    <property type="entry name" value="PbH1"/>
    <property type="match status" value="7"/>
</dbReference>
<dbReference type="Pfam" id="PF17161">
    <property type="entry name" value="DUF5123"/>
    <property type="match status" value="1"/>
</dbReference>
<feature type="signal peptide" evidence="4">
    <location>
        <begin position="1"/>
        <end position="20"/>
    </location>
</feature>
<sequence>MITKSAFFAVALALTGLLSGCTKETGSASVAPVDTVPAKATAAATAGQLFYVSGATGNDSRTATQAQNPATPWKTIQKGVSSLPGGATLVISGGIYTEKVVVPASANGTAQAPTVIRSKQGETATLDGQNTGSQWEGLWQLKNNQYITLKGLKAQNGFWYGFSGESSGNILIDSCSTVNTRASGIYVKTTSNLTIRRNNVRKACQEPGRDASGNGAQECITVAAVQNFTIVGNEVWDNPVVGEGGEGIDAKAGSTNGEITQNYVHDLVELGIYVDAGSRESHTIRVHANRIINCAGGLFVAGELGGTALDIYFYNNLVVNGTSSGFQFQSTGNGRFVNIYVVNNTFYNNGQKGFAGDVSNFSKNTTNSNLVIRNNIFYNKTANYRYSIWHDLAAPHVISNNLFFDFKPSNNGTNSFTSSNLTGADLLIDPLFANATSGDFTLKPTSPAINKGAVILLSGTPLFTTDLIGKPRGANGTRWDMGAYEN</sequence>
<evidence type="ECO:0000313" key="8">
    <source>
        <dbReference type="Proteomes" id="UP000187941"/>
    </source>
</evidence>
<evidence type="ECO:0000256" key="3">
    <source>
        <dbReference type="ARBA" id="ARBA00022729"/>
    </source>
</evidence>